<accession>A0A2A4MNW2</accession>
<comment type="caution">
    <text evidence="1">The sequence shown here is derived from an EMBL/GenBank/DDBJ whole genome shotgun (WGS) entry which is preliminary data.</text>
</comment>
<organism evidence="1 2">
    <name type="scientific">SAR86 cluster bacterium</name>
    <dbReference type="NCBI Taxonomy" id="2030880"/>
    <lineage>
        <taxon>Bacteria</taxon>
        <taxon>Pseudomonadati</taxon>
        <taxon>Pseudomonadota</taxon>
        <taxon>Gammaproteobacteria</taxon>
        <taxon>SAR86 cluster</taxon>
    </lineage>
</organism>
<evidence type="ECO:0000313" key="1">
    <source>
        <dbReference type="EMBL" id="PCH61538.1"/>
    </source>
</evidence>
<dbReference type="EMBL" id="NVQR01000065">
    <property type="protein sequence ID" value="PCH61538.1"/>
    <property type="molecule type" value="Genomic_DNA"/>
</dbReference>
<evidence type="ECO:0000313" key="2">
    <source>
        <dbReference type="Proteomes" id="UP000218172"/>
    </source>
</evidence>
<proteinExistence type="predicted"/>
<name>A0A2A4MNW2_9GAMM</name>
<dbReference type="AlphaFoldDB" id="A0A2A4MNW2"/>
<reference evidence="2" key="1">
    <citation type="submission" date="2017-08" db="EMBL/GenBank/DDBJ databases">
        <title>A dynamic microbial community with high functional redundancy inhabits the cold, oxic subseafloor aquifer.</title>
        <authorList>
            <person name="Tully B.J."/>
            <person name="Wheat C.G."/>
            <person name="Glazer B.T."/>
            <person name="Huber J.A."/>
        </authorList>
    </citation>
    <scope>NUCLEOTIDE SEQUENCE [LARGE SCALE GENOMIC DNA]</scope>
</reference>
<gene>
    <name evidence="1" type="ORF">COC19_04660</name>
</gene>
<protein>
    <submittedName>
        <fullName evidence="1">Uncharacterized protein</fullName>
    </submittedName>
</protein>
<dbReference type="Proteomes" id="UP000218172">
    <property type="component" value="Unassembled WGS sequence"/>
</dbReference>
<sequence>MDGTTITEKNINFRKPVESPHDFLKLYESPIEIAGNTSDRRGIMISKNTMPRINRILETMGIIGKNRNAIIGEGINSNANK</sequence>